<dbReference type="Gene3D" id="3.40.50.1820">
    <property type="entry name" value="alpha/beta hydrolase"/>
    <property type="match status" value="1"/>
</dbReference>
<feature type="chain" id="PRO_5047354135" evidence="5">
    <location>
        <begin position="26"/>
        <end position="341"/>
    </location>
</feature>
<keyword evidence="5" id="KW-0732">Signal</keyword>
<evidence type="ECO:0000256" key="3">
    <source>
        <dbReference type="ARBA" id="ARBA00022525"/>
    </source>
</evidence>
<dbReference type="CDD" id="cd00707">
    <property type="entry name" value="Pancreat_lipase_like"/>
    <property type="match status" value="1"/>
</dbReference>
<dbReference type="PANTHER" id="PTHR11610">
    <property type="entry name" value="LIPASE"/>
    <property type="match status" value="1"/>
</dbReference>
<feature type="domain" description="Lipase" evidence="6">
    <location>
        <begin position="41"/>
        <end position="323"/>
    </location>
</feature>
<gene>
    <name evidence="8" type="primary">LOC108609441</name>
</gene>
<feature type="signal peptide" evidence="5">
    <location>
        <begin position="1"/>
        <end position="25"/>
    </location>
</feature>
<dbReference type="GeneID" id="108609441"/>
<sequence length="341" mass="38487">MCQYRMNAAIPLICCLLLLWSSSVSLDTPRFQREPCVYATDECPNSRISFWLYTNSSRDAPLLLDPLNLQASSFEPRLPLKILIHGFTGNRSLTPNSEVRDVLLQAQPVHVISVDYGSLVRFPCYYPWAVRNAPVVAKCLAQLIDSLLASGIYRREQLHLIGFSLGGQVAGLTANFVQEPLSRITGLDPAGPGFMTNRLSDKLDASDADFVDVIHTDPFFFSLLPAMGHADFYPNLEHFSQPGCTYINHWRPYNCNHFRAAIYYGESIVSEHGFWAQQCSDWMQYFTRRCSLHAHRLNTQMGYFVSENSSGSFFLSTNEKHPYAKGPISIIVPEISEKSIK</sequence>
<comment type="subcellular location">
    <subcellularLocation>
        <location evidence="1">Secreted</location>
    </subcellularLocation>
</comment>
<accession>A0ABM1NNW6</accession>
<protein>
    <submittedName>
        <fullName evidence="8">Inactive pancreatic lipase-related protein 1</fullName>
    </submittedName>
</protein>
<name>A0ABM1NNW6_DROAR</name>
<evidence type="ECO:0000313" key="8">
    <source>
        <dbReference type="RefSeq" id="XP_017856652.1"/>
    </source>
</evidence>
<evidence type="ECO:0000259" key="6">
    <source>
        <dbReference type="Pfam" id="PF00151"/>
    </source>
</evidence>
<keyword evidence="3" id="KW-0964">Secreted</keyword>
<keyword evidence="7" id="KW-1185">Reference proteome</keyword>
<proteinExistence type="inferred from homology"/>
<evidence type="ECO:0000256" key="4">
    <source>
        <dbReference type="RuleBase" id="RU004262"/>
    </source>
</evidence>
<dbReference type="PANTHER" id="PTHR11610:SF177">
    <property type="entry name" value="IP13478P-RELATED"/>
    <property type="match status" value="1"/>
</dbReference>
<dbReference type="InterPro" id="IPR033906">
    <property type="entry name" value="Lipase_N"/>
</dbReference>
<dbReference type="InterPro" id="IPR000734">
    <property type="entry name" value="TAG_lipase"/>
</dbReference>
<evidence type="ECO:0000313" key="7">
    <source>
        <dbReference type="Proteomes" id="UP000694904"/>
    </source>
</evidence>
<evidence type="ECO:0000256" key="1">
    <source>
        <dbReference type="ARBA" id="ARBA00004613"/>
    </source>
</evidence>
<dbReference type="Pfam" id="PF00151">
    <property type="entry name" value="Lipase"/>
    <property type="match status" value="1"/>
</dbReference>
<dbReference type="PRINTS" id="PR00821">
    <property type="entry name" value="TAGLIPASE"/>
</dbReference>
<reference evidence="7" key="1">
    <citation type="journal article" date="1997" name="Nucleic Acids Res.">
        <title>tRNAscan-SE: a program for improved detection of transfer RNA genes in genomic sequence.</title>
        <authorList>
            <person name="Lowe T.M."/>
            <person name="Eddy S.R."/>
        </authorList>
    </citation>
    <scope>NUCLEOTIDE SEQUENCE [LARGE SCALE GENOMIC DNA]</scope>
</reference>
<comment type="similarity">
    <text evidence="2 4">Belongs to the AB hydrolase superfamily. Lipase family.</text>
</comment>
<dbReference type="Proteomes" id="UP000694904">
    <property type="component" value="Chromosome 3"/>
</dbReference>
<reference evidence="7" key="2">
    <citation type="journal article" date="2016" name="G3 (Bethesda)">
        <title>Genome Evolution in Three Species of Cactophilic Drosophila.</title>
        <authorList>
            <person name="Sanchez-Flores A."/>
            <person name="Penazola F."/>
            <person name="Carpinteyro-Ponce J."/>
            <person name="Nazario-Yepiz N."/>
            <person name="Abreu-Goodger C."/>
            <person name="Machado C.A."/>
            <person name="Markow T.A."/>
        </authorList>
    </citation>
    <scope>NUCLEOTIDE SEQUENCE [LARGE SCALE GENOMIC DNA]</scope>
</reference>
<dbReference type="InterPro" id="IPR013818">
    <property type="entry name" value="Lipase"/>
</dbReference>
<dbReference type="SUPFAM" id="SSF53474">
    <property type="entry name" value="alpha/beta-Hydrolases"/>
    <property type="match status" value="1"/>
</dbReference>
<organism evidence="7 8">
    <name type="scientific">Drosophila arizonae</name>
    <name type="common">Fruit fly</name>
    <dbReference type="NCBI Taxonomy" id="7263"/>
    <lineage>
        <taxon>Eukaryota</taxon>
        <taxon>Metazoa</taxon>
        <taxon>Ecdysozoa</taxon>
        <taxon>Arthropoda</taxon>
        <taxon>Hexapoda</taxon>
        <taxon>Insecta</taxon>
        <taxon>Pterygota</taxon>
        <taxon>Neoptera</taxon>
        <taxon>Endopterygota</taxon>
        <taxon>Diptera</taxon>
        <taxon>Brachycera</taxon>
        <taxon>Muscomorpha</taxon>
        <taxon>Ephydroidea</taxon>
        <taxon>Drosophilidae</taxon>
        <taxon>Drosophila</taxon>
    </lineage>
</organism>
<evidence type="ECO:0000256" key="5">
    <source>
        <dbReference type="SAM" id="SignalP"/>
    </source>
</evidence>
<dbReference type="RefSeq" id="XP_017856652.1">
    <property type="nucleotide sequence ID" value="XM_018001163.1"/>
</dbReference>
<reference evidence="8" key="3">
    <citation type="submission" date="2025-08" db="UniProtKB">
        <authorList>
            <consortium name="RefSeq"/>
        </authorList>
    </citation>
    <scope>IDENTIFICATION</scope>
    <source>
        <tissue evidence="8">Whole organism</tissue>
    </source>
</reference>
<evidence type="ECO:0000256" key="2">
    <source>
        <dbReference type="ARBA" id="ARBA00010701"/>
    </source>
</evidence>
<dbReference type="InterPro" id="IPR029058">
    <property type="entry name" value="AB_hydrolase_fold"/>
</dbReference>